<name>A0ABQ6K8T4_9MICO</name>
<gene>
    <name evidence="2" type="ORF">GCM10025881_22190</name>
</gene>
<feature type="compositionally biased region" description="Basic and acidic residues" evidence="1">
    <location>
        <begin position="252"/>
        <end position="284"/>
    </location>
</feature>
<sequence>MRAPPRFHQVAADHRRDRPQDAVALESPAEAVLEGLRALGEIEDREVGGRPGTQGADPRSVEAERPRRRQRRPQEHVRQRHPQRHEPGENERQTHHARARVGVQVTADRVGREPEPEELPCDVGAEPGCPVPDIEDDAAFPGLPRARANRVAVQEGVALPAGERMREDVAGAQRGEDLVDRGRRRSEMDHERHAEVVGGGASTAQRLGGVVSADVVRCPHLDADDHIRIRSRAGDGDRRIAVVQRLQLSTEPDARGPDRCDVDERPHPDGARVDRRRAERREEVATGTAGVDDRRGAA</sequence>
<feature type="region of interest" description="Disordered" evidence="1">
    <location>
        <begin position="1"/>
        <end position="140"/>
    </location>
</feature>
<dbReference type="Proteomes" id="UP001157034">
    <property type="component" value="Unassembled WGS sequence"/>
</dbReference>
<evidence type="ECO:0000313" key="3">
    <source>
        <dbReference type="Proteomes" id="UP001157034"/>
    </source>
</evidence>
<reference evidence="3" key="1">
    <citation type="journal article" date="2019" name="Int. J. Syst. Evol. Microbiol.">
        <title>The Global Catalogue of Microorganisms (GCM) 10K type strain sequencing project: providing services to taxonomists for standard genome sequencing and annotation.</title>
        <authorList>
            <consortium name="The Broad Institute Genomics Platform"/>
            <consortium name="The Broad Institute Genome Sequencing Center for Infectious Disease"/>
            <person name="Wu L."/>
            <person name="Ma J."/>
        </authorList>
    </citation>
    <scope>NUCLEOTIDE SEQUENCE [LARGE SCALE GENOMIC DNA]</scope>
    <source>
        <strain evidence="3">NBRC 108894</strain>
    </source>
</reference>
<feature type="compositionally biased region" description="Basic and acidic residues" evidence="1">
    <location>
        <begin position="163"/>
        <end position="195"/>
    </location>
</feature>
<evidence type="ECO:0000313" key="2">
    <source>
        <dbReference type="EMBL" id="GMA95395.1"/>
    </source>
</evidence>
<dbReference type="EMBL" id="BSVB01000001">
    <property type="protein sequence ID" value="GMA95395.1"/>
    <property type="molecule type" value="Genomic_DNA"/>
</dbReference>
<feature type="compositionally biased region" description="Basic and acidic residues" evidence="1">
    <location>
        <begin position="84"/>
        <end position="94"/>
    </location>
</feature>
<keyword evidence="3" id="KW-1185">Reference proteome</keyword>
<accession>A0ABQ6K8T4</accession>
<feature type="region of interest" description="Disordered" evidence="1">
    <location>
        <begin position="247"/>
        <end position="298"/>
    </location>
</feature>
<comment type="caution">
    <text evidence="2">The sequence shown here is derived from an EMBL/GenBank/DDBJ whole genome shotgun (WGS) entry which is preliminary data.</text>
</comment>
<protein>
    <submittedName>
        <fullName evidence="2">Uncharacterized protein</fullName>
    </submittedName>
</protein>
<evidence type="ECO:0000256" key="1">
    <source>
        <dbReference type="SAM" id="MobiDB-lite"/>
    </source>
</evidence>
<organism evidence="2 3">
    <name type="scientific">Pseudolysinimonas kribbensis</name>
    <dbReference type="NCBI Taxonomy" id="433641"/>
    <lineage>
        <taxon>Bacteria</taxon>
        <taxon>Bacillati</taxon>
        <taxon>Actinomycetota</taxon>
        <taxon>Actinomycetes</taxon>
        <taxon>Micrococcales</taxon>
        <taxon>Microbacteriaceae</taxon>
        <taxon>Pseudolysinimonas</taxon>
    </lineage>
</organism>
<proteinExistence type="predicted"/>
<feature type="region of interest" description="Disordered" evidence="1">
    <location>
        <begin position="162"/>
        <end position="201"/>
    </location>
</feature>
<feature type="compositionally biased region" description="Basic and acidic residues" evidence="1">
    <location>
        <begin position="11"/>
        <end position="20"/>
    </location>
</feature>